<evidence type="ECO:0000259" key="1">
    <source>
        <dbReference type="Pfam" id="PF18935"/>
    </source>
</evidence>
<accession>A0A4D7JZA5</accession>
<reference evidence="2 3" key="1">
    <citation type="submission" date="2018-04" db="EMBL/GenBank/DDBJ databases">
        <title>Complete genome uncultured novel isolate.</title>
        <authorList>
            <person name="Merlino G."/>
        </authorList>
    </citation>
    <scope>NUCLEOTIDE SEQUENCE [LARGE SCALE GENOMIC DNA]</scope>
    <source>
        <strain evidence="3">R1DC9</strain>
    </source>
</reference>
<protein>
    <recommendedName>
        <fullName evidence="1">DUF5683 domain-containing protein</fullName>
    </recommendedName>
</protein>
<sequence length="206" mass="23554">MKIIKIFIILIIAASGTYHLQAQDKDTLYSEPVRVLSDSSKVKRKKLSRSERLDKKYQTLPDPRRAGLLSAVVPGLGQIYNKKYWKVPLIYGLAATDIYFIDWNNGQYEELLGLLFEQQNTGSNETGLSEDQLINLADEYRRNRDLLIILGVVLYTLNIVDAHVDAHLIEFRVNKKYFNAVNIKPVNYQLATGEYQAGFTLSLKLK</sequence>
<dbReference type="EMBL" id="CP028923">
    <property type="protein sequence ID" value="QCK16035.1"/>
    <property type="molecule type" value="Genomic_DNA"/>
</dbReference>
<gene>
    <name evidence="2" type="ORF">DCC35_15450</name>
</gene>
<dbReference type="Pfam" id="PF18935">
    <property type="entry name" value="DUF5683"/>
    <property type="match status" value="1"/>
</dbReference>
<evidence type="ECO:0000313" key="2">
    <source>
        <dbReference type="EMBL" id="QCK16035.1"/>
    </source>
</evidence>
<dbReference type="OrthoDB" id="9813910at2"/>
<dbReference type="InterPro" id="IPR043738">
    <property type="entry name" value="DUF5683"/>
</dbReference>
<organism evidence="2 3">
    <name type="scientific">Mangrovivirga cuniculi</name>
    <dbReference type="NCBI Taxonomy" id="2715131"/>
    <lineage>
        <taxon>Bacteria</taxon>
        <taxon>Pseudomonadati</taxon>
        <taxon>Bacteroidota</taxon>
        <taxon>Cytophagia</taxon>
        <taxon>Cytophagales</taxon>
        <taxon>Mangrovivirgaceae</taxon>
        <taxon>Mangrovivirga</taxon>
    </lineage>
</organism>
<dbReference type="RefSeq" id="WP_137091634.1">
    <property type="nucleotide sequence ID" value="NZ_CP028923.1"/>
</dbReference>
<feature type="domain" description="DUF5683" evidence="1">
    <location>
        <begin position="61"/>
        <end position="204"/>
    </location>
</feature>
<dbReference type="Proteomes" id="UP000298616">
    <property type="component" value="Chromosome"/>
</dbReference>
<keyword evidence="3" id="KW-1185">Reference proteome</keyword>
<dbReference type="KEGG" id="fpf:DCC35_15450"/>
<dbReference type="AlphaFoldDB" id="A0A4D7JZA5"/>
<proteinExistence type="predicted"/>
<name>A0A4D7JZA5_9BACT</name>
<evidence type="ECO:0000313" key="3">
    <source>
        <dbReference type="Proteomes" id="UP000298616"/>
    </source>
</evidence>